<name>A0A9J5ZDR8_SOLCO</name>
<gene>
    <name evidence="1" type="ORF">H5410_020949</name>
</gene>
<dbReference type="Proteomes" id="UP000824120">
    <property type="component" value="Chromosome 4"/>
</dbReference>
<reference evidence="1 2" key="1">
    <citation type="submission" date="2020-09" db="EMBL/GenBank/DDBJ databases">
        <title>De no assembly of potato wild relative species, Solanum commersonii.</title>
        <authorList>
            <person name="Cho K."/>
        </authorList>
    </citation>
    <scope>NUCLEOTIDE SEQUENCE [LARGE SCALE GENOMIC DNA]</scope>
    <source>
        <strain evidence="1">LZ3.2</strain>
        <tissue evidence="1">Leaf</tissue>
    </source>
</reference>
<organism evidence="1 2">
    <name type="scientific">Solanum commersonii</name>
    <name type="common">Commerson's wild potato</name>
    <name type="synonym">Commerson's nightshade</name>
    <dbReference type="NCBI Taxonomy" id="4109"/>
    <lineage>
        <taxon>Eukaryota</taxon>
        <taxon>Viridiplantae</taxon>
        <taxon>Streptophyta</taxon>
        <taxon>Embryophyta</taxon>
        <taxon>Tracheophyta</taxon>
        <taxon>Spermatophyta</taxon>
        <taxon>Magnoliopsida</taxon>
        <taxon>eudicotyledons</taxon>
        <taxon>Gunneridae</taxon>
        <taxon>Pentapetalae</taxon>
        <taxon>asterids</taxon>
        <taxon>lamiids</taxon>
        <taxon>Solanales</taxon>
        <taxon>Solanaceae</taxon>
        <taxon>Solanoideae</taxon>
        <taxon>Solaneae</taxon>
        <taxon>Solanum</taxon>
    </lineage>
</organism>
<evidence type="ECO:0000313" key="2">
    <source>
        <dbReference type="Proteomes" id="UP000824120"/>
    </source>
</evidence>
<accession>A0A9J5ZDR8</accession>
<evidence type="ECO:0000313" key="1">
    <source>
        <dbReference type="EMBL" id="KAG5609668.1"/>
    </source>
</evidence>
<dbReference type="EMBL" id="JACXVP010000004">
    <property type="protein sequence ID" value="KAG5609668.1"/>
    <property type="molecule type" value="Genomic_DNA"/>
</dbReference>
<comment type="caution">
    <text evidence="1">The sequence shown here is derived from an EMBL/GenBank/DDBJ whole genome shotgun (WGS) entry which is preliminary data.</text>
</comment>
<keyword evidence="2" id="KW-1185">Reference proteome</keyword>
<dbReference type="AlphaFoldDB" id="A0A9J5ZDR8"/>
<protein>
    <submittedName>
        <fullName evidence="1">Uncharacterized protein</fullName>
    </submittedName>
</protein>
<sequence>MTLQSRPSKRLHLKILDFDTVALKFGCFQAHFRILGSFQYLPLGTFVPNVKETYMRDTNMANSAHIGMQQCTYTSFQNLNIIVKPQ</sequence>
<proteinExistence type="predicted"/>